<sequence length="215" mass="23850">MLVSSGVDLRGFCCSGGRHADLRCMPSSTRSNKEIQLFSSDPTSLESSIRKRRRSSSIDNNTSSSLDSHQPLSTQTPVLSIDSRLPPWTEDTLLSMDIFPLKSIDTSEGHLRNAAGQRIYAQEKLQEGDFEVESSMSFGGSHWCRSTSDLEHQSTDVNQNRSTAIPEHRSMTLTESTASCNAVRIMTHEEFAAKHPHPPSLVYVKIDRQNGPTID</sequence>
<accession>A0A8S9MXI7</accession>
<reference evidence="2" key="1">
    <citation type="submission" date="2019-12" db="EMBL/GenBank/DDBJ databases">
        <title>Genome sequencing and annotation of Brassica cretica.</title>
        <authorList>
            <person name="Studholme D.J."/>
            <person name="Sarris P."/>
        </authorList>
    </citation>
    <scope>NUCLEOTIDE SEQUENCE</scope>
    <source>
        <strain evidence="2">PFS-109/04</strain>
        <tissue evidence="2">Leaf</tissue>
    </source>
</reference>
<proteinExistence type="predicted"/>
<evidence type="ECO:0000313" key="2">
    <source>
        <dbReference type="EMBL" id="KAF3486122.1"/>
    </source>
</evidence>
<feature type="compositionally biased region" description="Low complexity" evidence="1">
    <location>
        <begin position="57"/>
        <end position="68"/>
    </location>
</feature>
<dbReference type="EMBL" id="QGKX02002183">
    <property type="protein sequence ID" value="KAF3486122.1"/>
    <property type="molecule type" value="Genomic_DNA"/>
</dbReference>
<dbReference type="Proteomes" id="UP000712600">
    <property type="component" value="Unassembled WGS sequence"/>
</dbReference>
<evidence type="ECO:0000313" key="3">
    <source>
        <dbReference type="Proteomes" id="UP000712600"/>
    </source>
</evidence>
<feature type="compositionally biased region" description="Polar residues" evidence="1">
    <location>
        <begin position="37"/>
        <end position="46"/>
    </location>
</feature>
<dbReference type="AlphaFoldDB" id="A0A8S9MXI7"/>
<gene>
    <name evidence="2" type="ORF">F2Q69_00052663</name>
</gene>
<evidence type="ECO:0000256" key="1">
    <source>
        <dbReference type="SAM" id="MobiDB-lite"/>
    </source>
</evidence>
<name>A0A8S9MXI7_BRACR</name>
<protein>
    <submittedName>
        <fullName evidence="2">Uncharacterized protein</fullName>
    </submittedName>
</protein>
<feature type="region of interest" description="Disordered" evidence="1">
    <location>
        <begin position="33"/>
        <end position="78"/>
    </location>
</feature>
<organism evidence="2 3">
    <name type="scientific">Brassica cretica</name>
    <name type="common">Mustard</name>
    <dbReference type="NCBI Taxonomy" id="69181"/>
    <lineage>
        <taxon>Eukaryota</taxon>
        <taxon>Viridiplantae</taxon>
        <taxon>Streptophyta</taxon>
        <taxon>Embryophyta</taxon>
        <taxon>Tracheophyta</taxon>
        <taxon>Spermatophyta</taxon>
        <taxon>Magnoliopsida</taxon>
        <taxon>eudicotyledons</taxon>
        <taxon>Gunneridae</taxon>
        <taxon>Pentapetalae</taxon>
        <taxon>rosids</taxon>
        <taxon>malvids</taxon>
        <taxon>Brassicales</taxon>
        <taxon>Brassicaceae</taxon>
        <taxon>Brassiceae</taxon>
        <taxon>Brassica</taxon>
    </lineage>
</organism>
<comment type="caution">
    <text evidence="2">The sequence shown here is derived from an EMBL/GenBank/DDBJ whole genome shotgun (WGS) entry which is preliminary data.</text>
</comment>